<dbReference type="SUPFAM" id="SSF52540">
    <property type="entry name" value="P-loop containing nucleoside triphosphate hydrolases"/>
    <property type="match status" value="1"/>
</dbReference>
<keyword evidence="3" id="KW-1185">Reference proteome</keyword>
<feature type="domain" description="AAA+ ATPase" evidence="1">
    <location>
        <begin position="553"/>
        <end position="851"/>
    </location>
</feature>
<dbReference type="SMART" id="SM00382">
    <property type="entry name" value="AAA"/>
    <property type="match status" value="1"/>
</dbReference>
<dbReference type="AlphaFoldDB" id="A0A1T3NIX1"/>
<sequence length="946" mass="102443">MVCRLSPASIRPPKAHRTRSCGAPGARACTGTGVATASGKSKPMTIVLLLLVAGALVVALQQGRRTLAGVTRHDLPERLSARYLDDCVLLTDTDAWTWMELPTLSVDFLTPDEVDAVIENFSTALAGLRDTTIHLKVVHRPNQLHEWAGALYRRAEATGHAAPGLSSLLLAEQQHLYELDTHTKRVFLGVRLGERGRSNTGWLRTSVRPLLGFLRTAEELLASVDHTVPTAEIRRWTSAADAIRRTLAAGALSARPADQETVAGLFVHALHPEMPTPNGPDVPAQPFGPGTVEQLGEGYVDATHSRYVVVTQPNADYAVQCAEWRQDGEVGPAPEREFVTYVASVSVGRFPRAIDTTAQPPWLELADSAALAFNVDVSARWTITPPHKAAKDVAKRLQAAADQQKHYAEAGAVASVENSDALVSAVDLDAEISRNRTPLVYGAARMIVSGYTPEELTERIGQLRELYRTYAGIELHWTDHDQLSLWLEQLPGERVRSKVRAYRQIHELRTVAAGLPTASSRISDTQGPYLGLTTRGSGEVVLFDPLFAPQHNKPPGVAIIGSPGGGKTFTANTITFKTAMRGVTSVLIDPKGDAKGLSLLGRDYLGDVRMLELGANLPGLLDPFGMAESREEQTLLAIETLKLLLGGEMADVRESVMMASVKAVAHAPQPTLRKVLDLLLSGDLERMGLNESPEAHYGAAANALGHYLDVVSALPLGILCFSPDTTEIKLTRGRLTIITLAGLSLPPAGTDPDRYTYEQRLSLTLMYLVTHFARRALGLHDIHRTDPRMLVIDEAWMITQTQQGAQLVEAVARMGRSRNTALVLVSQNGRDLLDEAVLNCLSTVFVFRASDPGEIAADLELLGLADTEANRARVLQLPVGRHSEALMRDSDGRVGQVRIDLSHMPDVVLAFDSTPTERDGPTQAAARRIATDRSGRVLAVDGEEGT</sequence>
<comment type="caution">
    <text evidence="2">The sequence shown here is derived from an EMBL/GenBank/DDBJ whole genome shotgun (WGS) entry which is preliminary data.</text>
</comment>
<dbReference type="Gene3D" id="3.40.50.300">
    <property type="entry name" value="P-loop containing nucleotide triphosphate hydrolases"/>
    <property type="match status" value="2"/>
</dbReference>
<dbReference type="STRING" id="159449.B4N89_45130"/>
<dbReference type="EMBL" id="MWQN01000005">
    <property type="protein sequence ID" value="OPC76675.1"/>
    <property type="molecule type" value="Genomic_DNA"/>
</dbReference>
<dbReference type="Pfam" id="PF12846">
    <property type="entry name" value="AAA_10"/>
    <property type="match status" value="1"/>
</dbReference>
<protein>
    <recommendedName>
        <fullName evidence="1">AAA+ ATPase domain-containing protein</fullName>
    </recommendedName>
</protein>
<dbReference type="PANTHER" id="PTHR30121:SF6">
    <property type="entry name" value="SLR6007 PROTEIN"/>
    <property type="match status" value="1"/>
</dbReference>
<accession>A0A1T3NIX1</accession>
<dbReference type="InterPro" id="IPR003593">
    <property type="entry name" value="AAA+_ATPase"/>
</dbReference>
<dbReference type="Proteomes" id="UP000190037">
    <property type="component" value="Unassembled WGS sequence"/>
</dbReference>
<name>A0A1T3NIX1_9ACTN</name>
<evidence type="ECO:0000313" key="3">
    <source>
        <dbReference type="Proteomes" id="UP000190037"/>
    </source>
</evidence>
<reference evidence="2 3" key="1">
    <citation type="submission" date="2017-03" db="EMBL/GenBank/DDBJ databases">
        <title>Draft genome sequence of Streptomyces scabrisporus NF3, endophyte isolated from Amphipterygium adstringens.</title>
        <authorList>
            <person name="Vazquez M."/>
            <person name="Ceapa C.D."/>
            <person name="Rodriguez Luna D."/>
            <person name="Sanchez Esquivel S."/>
        </authorList>
    </citation>
    <scope>NUCLEOTIDE SEQUENCE [LARGE SCALE GENOMIC DNA]</scope>
    <source>
        <strain evidence="2 3">NF3</strain>
    </source>
</reference>
<proteinExistence type="predicted"/>
<gene>
    <name evidence="2" type="ORF">B4N89_45130</name>
</gene>
<organism evidence="2 3">
    <name type="scientific">Embleya scabrispora</name>
    <dbReference type="NCBI Taxonomy" id="159449"/>
    <lineage>
        <taxon>Bacteria</taxon>
        <taxon>Bacillati</taxon>
        <taxon>Actinomycetota</taxon>
        <taxon>Actinomycetes</taxon>
        <taxon>Kitasatosporales</taxon>
        <taxon>Streptomycetaceae</taxon>
        <taxon>Embleya</taxon>
    </lineage>
</organism>
<evidence type="ECO:0000259" key="1">
    <source>
        <dbReference type="SMART" id="SM00382"/>
    </source>
</evidence>
<dbReference type="PANTHER" id="PTHR30121">
    <property type="entry name" value="UNCHARACTERIZED PROTEIN YJGR-RELATED"/>
    <property type="match status" value="1"/>
</dbReference>
<evidence type="ECO:0000313" key="2">
    <source>
        <dbReference type="EMBL" id="OPC76675.1"/>
    </source>
</evidence>
<dbReference type="InterPro" id="IPR051162">
    <property type="entry name" value="T4SS_component"/>
</dbReference>
<dbReference type="InterPro" id="IPR027417">
    <property type="entry name" value="P-loop_NTPase"/>
</dbReference>